<comment type="caution">
    <text evidence="1">The sequence shown here is derived from an EMBL/GenBank/DDBJ whole genome shotgun (WGS) entry which is preliminary data.</text>
</comment>
<organism evidence="1 2">
    <name type="scientific">Nephila pilipes</name>
    <name type="common">Giant wood spider</name>
    <name type="synonym">Nephila maculata</name>
    <dbReference type="NCBI Taxonomy" id="299642"/>
    <lineage>
        <taxon>Eukaryota</taxon>
        <taxon>Metazoa</taxon>
        <taxon>Ecdysozoa</taxon>
        <taxon>Arthropoda</taxon>
        <taxon>Chelicerata</taxon>
        <taxon>Arachnida</taxon>
        <taxon>Araneae</taxon>
        <taxon>Araneomorphae</taxon>
        <taxon>Entelegynae</taxon>
        <taxon>Araneoidea</taxon>
        <taxon>Nephilidae</taxon>
        <taxon>Nephila</taxon>
    </lineage>
</organism>
<dbReference type="AlphaFoldDB" id="A0A8X6UMJ3"/>
<protein>
    <submittedName>
        <fullName evidence="1">Uncharacterized protein</fullName>
    </submittedName>
</protein>
<name>A0A8X6UMJ3_NEPPI</name>
<dbReference type="Proteomes" id="UP000887013">
    <property type="component" value="Unassembled WGS sequence"/>
</dbReference>
<proteinExistence type="predicted"/>
<keyword evidence="2" id="KW-1185">Reference proteome</keyword>
<evidence type="ECO:0000313" key="2">
    <source>
        <dbReference type="Proteomes" id="UP000887013"/>
    </source>
</evidence>
<dbReference type="EMBL" id="BMAW01039397">
    <property type="protein sequence ID" value="GFU55665.1"/>
    <property type="molecule type" value="Genomic_DNA"/>
</dbReference>
<gene>
    <name evidence="1" type="ORF">NPIL_188131</name>
</gene>
<reference evidence="1" key="1">
    <citation type="submission" date="2020-08" db="EMBL/GenBank/DDBJ databases">
        <title>Multicomponent nature underlies the extraordinary mechanical properties of spider dragline silk.</title>
        <authorList>
            <person name="Kono N."/>
            <person name="Nakamura H."/>
            <person name="Mori M."/>
            <person name="Yoshida Y."/>
            <person name="Ohtoshi R."/>
            <person name="Malay A.D."/>
            <person name="Moran D.A.P."/>
            <person name="Tomita M."/>
            <person name="Numata K."/>
            <person name="Arakawa K."/>
        </authorList>
    </citation>
    <scope>NUCLEOTIDE SEQUENCE</scope>
</reference>
<sequence length="165" mass="19104">MPSSICYKIIMICRKKNLKSVPNSIPVASLWCDANTTKPKIMTCERLKRYETCYDNGIISLLLLCKTTNVWPMTCWCKCQRAKSNDKHVQKDKSIGLPQNLIKIIKPICVELCHKLFLRKNSKCKRMLQWNSVEVHCKNNFVALQALGLVYYKTVIQFDKGFRGL</sequence>
<evidence type="ECO:0000313" key="1">
    <source>
        <dbReference type="EMBL" id="GFU55665.1"/>
    </source>
</evidence>
<accession>A0A8X6UMJ3</accession>